<feature type="chain" id="PRO_5012398711" description="Lipoprotein" evidence="2">
    <location>
        <begin position="30"/>
        <end position="212"/>
    </location>
</feature>
<feature type="signal peptide" evidence="2">
    <location>
        <begin position="1"/>
        <end position="29"/>
    </location>
</feature>
<reference evidence="3 4" key="1">
    <citation type="submission" date="2016-06" db="EMBL/GenBank/DDBJ databases">
        <authorList>
            <person name="Kjaerup R.B."/>
            <person name="Dalgaard T.S."/>
            <person name="Juul-Madsen H.R."/>
        </authorList>
    </citation>
    <scope>NUCLEOTIDE SEQUENCE [LARGE SCALE GENOMIC DNA]</scope>
    <source>
        <strain evidence="3 4">DSM 16361</strain>
    </source>
</reference>
<protein>
    <recommendedName>
        <fullName evidence="5">Lipoprotein</fullName>
    </recommendedName>
</protein>
<evidence type="ECO:0008006" key="5">
    <source>
        <dbReference type="Google" id="ProtNLM"/>
    </source>
</evidence>
<feature type="coiled-coil region" evidence="1">
    <location>
        <begin position="157"/>
        <end position="198"/>
    </location>
</feature>
<name>A0A238D518_THIDL</name>
<dbReference type="OrthoDB" id="9153770at2"/>
<dbReference type="RefSeq" id="WP_141202383.1">
    <property type="nucleotide sequence ID" value="NZ_LT592171.1"/>
</dbReference>
<dbReference type="AlphaFoldDB" id="A0A238D518"/>
<gene>
    <name evidence="3" type="ORF">THIARS_70038</name>
</gene>
<sequence>MTPHPAPLRRPTACLLACSCALFLLSGCAEWRAHSAAAAPHAQPQAVQPAAQVQPAAPVSPLGTLFKPEPLSMAWIGDTLRHVAVESQAAASADQQRLQALGAQRTPADKLKLAYLLIARASPTPDEATQAQDLLRGLDSQTEDPASKQFIRVLQRLSRQTLELAQLRAELVRSNKQVADLQDKIGQIKNLEVELQDRAQSRPGQAKPGQAK</sequence>
<dbReference type="EMBL" id="FLMQ01000056">
    <property type="protein sequence ID" value="SBP88418.1"/>
    <property type="molecule type" value="Genomic_DNA"/>
</dbReference>
<organism evidence="3 4">
    <name type="scientific">Thiomonas delicata</name>
    <name type="common">Thiomonas cuprina</name>
    <dbReference type="NCBI Taxonomy" id="364030"/>
    <lineage>
        <taxon>Bacteria</taxon>
        <taxon>Pseudomonadati</taxon>
        <taxon>Pseudomonadota</taxon>
        <taxon>Betaproteobacteria</taxon>
        <taxon>Burkholderiales</taxon>
        <taxon>Thiomonas</taxon>
    </lineage>
</organism>
<dbReference type="Proteomes" id="UP000214566">
    <property type="component" value="Unassembled WGS sequence"/>
</dbReference>
<keyword evidence="1" id="KW-0175">Coiled coil</keyword>
<keyword evidence="4" id="KW-1185">Reference proteome</keyword>
<evidence type="ECO:0000256" key="2">
    <source>
        <dbReference type="SAM" id="SignalP"/>
    </source>
</evidence>
<evidence type="ECO:0000256" key="1">
    <source>
        <dbReference type="SAM" id="Coils"/>
    </source>
</evidence>
<evidence type="ECO:0000313" key="4">
    <source>
        <dbReference type="Proteomes" id="UP000214566"/>
    </source>
</evidence>
<keyword evidence="2" id="KW-0732">Signal</keyword>
<evidence type="ECO:0000313" key="3">
    <source>
        <dbReference type="EMBL" id="SBP88418.1"/>
    </source>
</evidence>
<accession>A0A238D518</accession>
<proteinExistence type="predicted"/>